<dbReference type="OrthoDB" id="9804758at2"/>
<keyword evidence="7 13" id="KW-0500">Molybdenum</keyword>
<dbReference type="InterPro" id="IPR008284">
    <property type="entry name" value="MoCF_biosynth_CS"/>
</dbReference>
<evidence type="ECO:0000256" key="13">
    <source>
        <dbReference type="RuleBase" id="RU365090"/>
    </source>
</evidence>
<evidence type="ECO:0000256" key="1">
    <source>
        <dbReference type="ARBA" id="ARBA00001946"/>
    </source>
</evidence>
<dbReference type="SUPFAM" id="SSF63882">
    <property type="entry name" value="MoeA N-terminal region -like"/>
    <property type="match status" value="1"/>
</dbReference>
<proteinExistence type="inferred from homology"/>
<dbReference type="AlphaFoldDB" id="A0A177MJG5"/>
<dbReference type="InterPro" id="IPR005110">
    <property type="entry name" value="MoeA_linker/N"/>
</dbReference>
<dbReference type="Gene3D" id="3.40.980.10">
    <property type="entry name" value="MoaB/Mog-like domain"/>
    <property type="match status" value="1"/>
</dbReference>
<accession>A0A177MJG5</accession>
<dbReference type="InterPro" id="IPR038987">
    <property type="entry name" value="MoeA-like"/>
</dbReference>
<evidence type="ECO:0000256" key="7">
    <source>
        <dbReference type="ARBA" id="ARBA00022505"/>
    </source>
</evidence>
<evidence type="ECO:0000256" key="4">
    <source>
        <dbReference type="ARBA" id="ARBA00010763"/>
    </source>
</evidence>
<organism evidence="15 16">
    <name type="scientific">Methylomonas methanica</name>
    <dbReference type="NCBI Taxonomy" id="421"/>
    <lineage>
        <taxon>Bacteria</taxon>
        <taxon>Pseudomonadati</taxon>
        <taxon>Pseudomonadota</taxon>
        <taxon>Gammaproteobacteria</taxon>
        <taxon>Methylococcales</taxon>
        <taxon>Methylococcaceae</taxon>
        <taxon>Methylomonas</taxon>
    </lineage>
</organism>
<dbReference type="Gene3D" id="2.170.190.11">
    <property type="entry name" value="Molybdopterin biosynthesis moea protein, domain 3"/>
    <property type="match status" value="1"/>
</dbReference>
<dbReference type="Gene3D" id="3.90.105.10">
    <property type="entry name" value="Molybdopterin biosynthesis moea protein, domain 2"/>
    <property type="match status" value="1"/>
</dbReference>
<dbReference type="UniPathway" id="UPA00344"/>
<dbReference type="NCBIfam" id="NF045515">
    <property type="entry name" value="Glp_gephyrin"/>
    <property type="match status" value="1"/>
</dbReference>
<dbReference type="GO" id="GO:0006777">
    <property type="term" value="P:Mo-molybdopterin cofactor biosynthetic process"/>
    <property type="evidence" value="ECO:0007669"/>
    <property type="project" value="UniProtKB-UniRule"/>
</dbReference>
<dbReference type="InterPro" id="IPR001453">
    <property type="entry name" value="MoaB/Mog_dom"/>
</dbReference>
<dbReference type="InterPro" id="IPR005111">
    <property type="entry name" value="MoeA_C_domain_IV"/>
</dbReference>
<comment type="caution">
    <text evidence="15">The sequence shown here is derived from an EMBL/GenBank/DDBJ whole genome shotgun (WGS) entry which is preliminary data.</text>
</comment>
<dbReference type="FunFam" id="2.40.340.10:FF:000003">
    <property type="entry name" value="Molybdopterin molybdenumtransferase"/>
    <property type="match status" value="1"/>
</dbReference>
<keyword evidence="11 13" id="KW-0501">Molybdenum cofactor biosynthesis</keyword>
<dbReference type="Gene3D" id="2.40.340.10">
    <property type="entry name" value="MoeA, C-terminal, domain IV"/>
    <property type="match status" value="1"/>
</dbReference>
<dbReference type="GO" id="GO:0046872">
    <property type="term" value="F:metal ion binding"/>
    <property type="evidence" value="ECO:0007669"/>
    <property type="project" value="UniProtKB-UniRule"/>
</dbReference>
<evidence type="ECO:0000313" key="16">
    <source>
        <dbReference type="Proteomes" id="UP000078090"/>
    </source>
</evidence>
<evidence type="ECO:0000256" key="11">
    <source>
        <dbReference type="ARBA" id="ARBA00023150"/>
    </source>
</evidence>
<evidence type="ECO:0000256" key="5">
    <source>
        <dbReference type="ARBA" id="ARBA00013269"/>
    </source>
</evidence>
<dbReference type="RefSeq" id="WP_064008286.1">
    <property type="nucleotide sequence ID" value="NZ_LUUG01000062.1"/>
</dbReference>
<dbReference type="Pfam" id="PF03454">
    <property type="entry name" value="MoeA_C"/>
    <property type="match status" value="1"/>
</dbReference>
<dbReference type="EC" id="2.10.1.1" evidence="5 13"/>
<dbReference type="InterPro" id="IPR036425">
    <property type="entry name" value="MoaB/Mog-like_dom_sf"/>
</dbReference>
<dbReference type="Proteomes" id="UP000078090">
    <property type="component" value="Unassembled WGS sequence"/>
</dbReference>
<dbReference type="PANTHER" id="PTHR10192">
    <property type="entry name" value="MOLYBDOPTERIN BIOSYNTHESIS PROTEIN"/>
    <property type="match status" value="1"/>
</dbReference>
<reference evidence="15 16" key="1">
    <citation type="submission" date="2016-03" db="EMBL/GenBank/DDBJ databases">
        <authorList>
            <person name="Ploux O."/>
        </authorList>
    </citation>
    <scope>NUCLEOTIDE SEQUENCE [LARGE SCALE GENOMIC DNA]</scope>
    <source>
        <strain evidence="15 16">R-45363</strain>
    </source>
</reference>
<comment type="pathway">
    <text evidence="3 13">Cofactor biosynthesis; molybdopterin biosynthesis.</text>
</comment>
<dbReference type="GO" id="GO:0061599">
    <property type="term" value="F:molybdopterin molybdotransferase activity"/>
    <property type="evidence" value="ECO:0007669"/>
    <property type="project" value="UniProtKB-UniRule"/>
</dbReference>
<keyword evidence="8 13" id="KW-0808">Transferase</keyword>
<evidence type="ECO:0000256" key="9">
    <source>
        <dbReference type="ARBA" id="ARBA00022723"/>
    </source>
</evidence>
<feature type="domain" description="MoaB/Mog" evidence="14">
    <location>
        <begin position="188"/>
        <end position="325"/>
    </location>
</feature>
<comment type="cofactor">
    <cofactor evidence="1 13">
        <name>Mg(2+)</name>
        <dbReference type="ChEBI" id="CHEBI:18420"/>
    </cofactor>
</comment>
<dbReference type="CDD" id="cd00887">
    <property type="entry name" value="MoeA"/>
    <property type="match status" value="1"/>
</dbReference>
<dbReference type="Pfam" id="PF00994">
    <property type="entry name" value="MoCF_biosynth"/>
    <property type="match status" value="1"/>
</dbReference>
<dbReference type="PANTHER" id="PTHR10192:SF5">
    <property type="entry name" value="GEPHYRIN"/>
    <property type="match status" value="1"/>
</dbReference>
<evidence type="ECO:0000256" key="6">
    <source>
        <dbReference type="ARBA" id="ARBA00021108"/>
    </source>
</evidence>
<dbReference type="InterPro" id="IPR036135">
    <property type="entry name" value="MoeA_linker/N_sf"/>
</dbReference>
<keyword evidence="9 13" id="KW-0479">Metal-binding</keyword>
<dbReference type="SUPFAM" id="SSF53218">
    <property type="entry name" value="Molybdenum cofactor biosynthesis proteins"/>
    <property type="match status" value="1"/>
</dbReference>
<evidence type="ECO:0000256" key="3">
    <source>
        <dbReference type="ARBA" id="ARBA00005046"/>
    </source>
</evidence>
<evidence type="ECO:0000259" key="14">
    <source>
        <dbReference type="SMART" id="SM00852"/>
    </source>
</evidence>
<evidence type="ECO:0000313" key="15">
    <source>
        <dbReference type="EMBL" id="OAI05761.1"/>
    </source>
</evidence>
<gene>
    <name evidence="15" type="ORF">A1332_12530</name>
</gene>
<dbReference type="SUPFAM" id="SSF63867">
    <property type="entry name" value="MoeA C-terminal domain-like"/>
    <property type="match status" value="1"/>
</dbReference>
<sequence>MTNICYPNKHDLLSVEQALLEIRQAIKAITGQELIALPQALGRILADCISSPIDVPPQRTAAMDGYAFAAGDLADGRQAELQVIGIAWAGKPFLAQQAQGQCVRIFTGAVVPEFADSVIAQEQIEINGDTVSLPADWQPYKNIRAAGSDVKQHEELVTAPKKLSARDLSLLAAAGVEQISVKRKLKIGFFSTGDELVALGEPLAIGQIYDSNRYLLAGLLSDPNHTVSDLGIVADDQLKLEQTFKNAAQQHDVIISTGGASVGDADFVKQTLEKCGQVNFWKLAIKPGKPLAFGKIGDCWFFGLPGNPVAVLVTYEKFVKPALEQLAGAPPTQALRLRVRCDSRLKKSPGRQEYQRGILCQSADGELAVRLAGQQDSHQLKVASQSNCFIVLDADNTGIDAGEMVTVEPFAAVL</sequence>
<evidence type="ECO:0000256" key="8">
    <source>
        <dbReference type="ARBA" id="ARBA00022679"/>
    </source>
</evidence>
<comment type="similarity">
    <text evidence="4 13">Belongs to the MoeA family.</text>
</comment>
<evidence type="ECO:0000256" key="10">
    <source>
        <dbReference type="ARBA" id="ARBA00022842"/>
    </source>
</evidence>
<name>A0A177MJG5_METMH</name>
<dbReference type="EMBL" id="LUUG01000062">
    <property type="protein sequence ID" value="OAI05761.1"/>
    <property type="molecule type" value="Genomic_DNA"/>
</dbReference>
<dbReference type="GO" id="GO:0005829">
    <property type="term" value="C:cytosol"/>
    <property type="evidence" value="ECO:0007669"/>
    <property type="project" value="TreeGrafter"/>
</dbReference>
<dbReference type="PROSITE" id="PS01079">
    <property type="entry name" value="MOCF_BIOSYNTHESIS_2"/>
    <property type="match status" value="1"/>
</dbReference>
<evidence type="ECO:0000256" key="12">
    <source>
        <dbReference type="ARBA" id="ARBA00047317"/>
    </source>
</evidence>
<comment type="function">
    <text evidence="2 13">Catalyzes the insertion of molybdate into adenylated molybdopterin with the concomitant release of AMP.</text>
</comment>
<dbReference type="NCBIfam" id="TIGR00177">
    <property type="entry name" value="molyb_syn"/>
    <property type="match status" value="1"/>
</dbReference>
<dbReference type="Pfam" id="PF03453">
    <property type="entry name" value="MoeA_N"/>
    <property type="match status" value="1"/>
</dbReference>
<dbReference type="FunFam" id="3.40.980.10:FF:000004">
    <property type="entry name" value="Molybdopterin molybdenumtransferase"/>
    <property type="match status" value="1"/>
</dbReference>
<dbReference type="InterPro" id="IPR036688">
    <property type="entry name" value="MoeA_C_domain_IV_sf"/>
</dbReference>
<evidence type="ECO:0000256" key="2">
    <source>
        <dbReference type="ARBA" id="ARBA00002901"/>
    </source>
</evidence>
<keyword evidence="10 13" id="KW-0460">Magnesium</keyword>
<dbReference type="SMART" id="SM00852">
    <property type="entry name" value="MoCF_biosynth"/>
    <property type="match status" value="1"/>
</dbReference>
<comment type="catalytic activity">
    <reaction evidence="12">
        <text>adenylyl-molybdopterin + molybdate = Mo-molybdopterin + AMP + H(+)</text>
        <dbReference type="Rhea" id="RHEA:35047"/>
        <dbReference type="ChEBI" id="CHEBI:15378"/>
        <dbReference type="ChEBI" id="CHEBI:36264"/>
        <dbReference type="ChEBI" id="CHEBI:62727"/>
        <dbReference type="ChEBI" id="CHEBI:71302"/>
        <dbReference type="ChEBI" id="CHEBI:456215"/>
        <dbReference type="EC" id="2.10.1.1"/>
    </reaction>
</comment>
<protein>
    <recommendedName>
        <fullName evidence="6 13">Molybdopterin molybdenumtransferase</fullName>
        <ecNumber evidence="5 13">2.10.1.1</ecNumber>
    </recommendedName>
</protein>